<sequence>MPTTNRLLALDVMRGITIAGMILVNNPGSWGHIFTPLEHASWNGLTPTDLVFPFFMFIMGVSTYFSLKKYDFKFSSEAAWKIAKRTLIIFGIGLALGWFGLFCRTTLDFGNTEMTFSERLMHGLLPFDKIRALGVMQRLALSYCGASIIILLINHKKVLYVAGGILVAYLAILLLGNGFDLTENNVINIVDRALFGENHMYKEVMPDGSKFAFDPEGLLSTLPCLAHVLLGFYVGKIINEVKDNGQRIQQIFIFGTILLFAGFLLSYGCPINKKVWSTTFVMVTCGLGSLLLSLLIWLIDIKGYVSWSRFFESFGINPLFMYVLGALLSILFGTIPLIITPEVVTIKGFIYNDLLLSWLPDLWASLSFAIFFVLFNWIFGHILYKKRIYIKI</sequence>
<gene>
    <name evidence="2" type="ORF">PJIAN_1398</name>
</gene>
<protein>
    <submittedName>
        <fullName evidence="2">Predicted acyltransferase</fullName>
    </submittedName>
</protein>
<feature type="transmembrane region" description="Helical" evidence="1">
    <location>
        <begin position="158"/>
        <end position="176"/>
    </location>
</feature>
<feature type="transmembrane region" description="Helical" evidence="1">
    <location>
        <begin position="12"/>
        <end position="30"/>
    </location>
</feature>
<keyword evidence="1" id="KW-0812">Transmembrane</keyword>
<feature type="transmembrane region" description="Helical" evidence="1">
    <location>
        <begin position="251"/>
        <end position="268"/>
    </location>
</feature>
<accession>A0A170YHL7</accession>
<feature type="transmembrane region" description="Helical" evidence="1">
    <location>
        <begin position="362"/>
        <end position="384"/>
    </location>
</feature>
<keyword evidence="2" id="KW-0012">Acyltransferase</keyword>
<feature type="transmembrane region" description="Helical" evidence="1">
    <location>
        <begin position="135"/>
        <end position="153"/>
    </location>
</feature>
<dbReference type="AlphaFoldDB" id="A0A170YHL7"/>
<name>A0A170YHL7_9BACT</name>
<dbReference type="EMBL" id="BDCR01000001">
    <property type="protein sequence ID" value="GAT61813.1"/>
    <property type="molecule type" value="Genomic_DNA"/>
</dbReference>
<feature type="transmembrane region" description="Helical" evidence="1">
    <location>
        <begin position="87"/>
        <end position="107"/>
    </location>
</feature>
<feature type="transmembrane region" description="Helical" evidence="1">
    <location>
        <begin position="280"/>
        <end position="299"/>
    </location>
</feature>
<dbReference type="GO" id="GO:0016746">
    <property type="term" value="F:acyltransferase activity"/>
    <property type="evidence" value="ECO:0007669"/>
    <property type="project" value="UniProtKB-KW"/>
</dbReference>
<keyword evidence="1" id="KW-0472">Membrane</keyword>
<dbReference type="STRING" id="681398.PJIAN_1398"/>
<keyword evidence="1" id="KW-1133">Transmembrane helix</keyword>
<keyword evidence="3" id="KW-1185">Reference proteome</keyword>
<reference evidence="3" key="1">
    <citation type="submission" date="2016-04" db="EMBL/GenBank/DDBJ databases">
        <title>Draft genome sequence of Paludibacter jiangxiensis strain NM7.</title>
        <authorList>
            <person name="Qiu Y."/>
            <person name="Matsuura N."/>
            <person name="Ohashi A."/>
            <person name="Tourlousse M.D."/>
            <person name="Sekiguchi Y."/>
        </authorList>
    </citation>
    <scope>NUCLEOTIDE SEQUENCE [LARGE SCALE GENOMIC DNA]</scope>
    <source>
        <strain evidence="3">NM7</strain>
    </source>
</reference>
<feature type="transmembrane region" description="Helical" evidence="1">
    <location>
        <begin position="50"/>
        <end position="67"/>
    </location>
</feature>
<evidence type="ECO:0000313" key="2">
    <source>
        <dbReference type="EMBL" id="GAT61813.1"/>
    </source>
</evidence>
<dbReference type="Proteomes" id="UP000076586">
    <property type="component" value="Unassembled WGS sequence"/>
</dbReference>
<proteinExistence type="predicted"/>
<dbReference type="PANTHER" id="PTHR31061">
    <property type="entry name" value="LD22376P"/>
    <property type="match status" value="1"/>
</dbReference>
<dbReference type="OrthoDB" id="9788724at2"/>
<comment type="caution">
    <text evidence="2">The sequence shown here is derived from an EMBL/GenBank/DDBJ whole genome shotgun (WGS) entry which is preliminary data.</text>
</comment>
<organism evidence="2 3">
    <name type="scientific">Paludibacter jiangxiensis</name>
    <dbReference type="NCBI Taxonomy" id="681398"/>
    <lineage>
        <taxon>Bacteria</taxon>
        <taxon>Pseudomonadati</taxon>
        <taxon>Bacteroidota</taxon>
        <taxon>Bacteroidia</taxon>
        <taxon>Bacteroidales</taxon>
        <taxon>Paludibacteraceae</taxon>
        <taxon>Paludibacter</taxon>
    </lineage>
</organism>
<feature type="transmembrane region" description="Helical" evidence="1">
    <location>
        <begin position="218"/>
        <end position="239"/>
    </location>
</feature>
<feature type="transmembrane region" description="Helical" evidence="1">
    <location>
        <begin position="319"/>
        <end position="339"/>
    </location>
</feature>
<keyword evidence="2" id="KW-0808">Transferase</keyword>
<reference evidence="3" key="2">
    <citation type="journal article" date="2017" name="Genome Announc.">
        <title>Draft genome sequence of Paludibacter jiangxiensis NM7(T), a propionate-producing fermentative bacterium.</title>
        <authorList>
            <person name="Qiu Y.-L."/>
            <person name="Tourlousse D.M."/>
            <person name="Matsuura N."/>
            <person name="Ohashi A."/>
            <person name="Sekiguchi Y."/>
        </authorList>
    </citation>
    <scope>NUCLEOTIDE SEQUENCE [LARGE SCALE GENOMIC DNA]</scope>
    <source>
        <strain evidence="3">NM7</strain>
    </source>
</reference>
<evidence type="ECO:0000256" key="1">
    <source>
        <dbReference type="SAM" id="Phobius"/>
    </source>
</evidence>
<evidence type="ECO:0000313" key="3">
    <source>
        <dbReference type="Proteomes" id="UP000076586"/>
    </source>
</evidence>
<dbReference type="PANTHER" id="PTHR31061:SF24">
    <property type="entry name" value="LD22376P"/>
    <property type="match status" value="1"/>
</dbReference>